<feature type="region of interest" description="Disordered" evidence="2">
    <location>
        <begin position="51"/>
        <end position="76"/>
    </location>
</feature>
<comment type="subcellular location">
    <subcellularLocation>
        <location evidence="1">Nucleus</location>
    </subcellularLocation>
</comment>
<feature type="domain" description="Sleeping Beauty transposase HTH" evidence="3">
    <location>
        <begin position="3"/>
        <end position="49"/>
    </location>
</feature>
<dbReference type="InterPro" id="IPR057667">
    <property type="entry name" value="HTH_SB"/>
</dbReference>
<dbReference type="Pfam" id="PF25787">
    <property type="entry name" value="HTH_SB"/>
    <property type="match status" value="1"/>
</dbReference>
<dbReference type="SUPFAM" id="SSF46689">
    <property type="entry name" value="Homeodomain-like"/>
    <property type="match status" value="1"/>
</dbReference>
<evidence type="ECO:0000313" key="5">
    <source>
        <dbReference type="Proteomes" id="UP001148838"/>
    </source>
</evidence>
<evidence type="ECO:0000259" key="3">
    <source>
        <dbReference type="Pfam" id="PF25787"/>
    </source>
</evidence>
<dbReference type="InterPro" id="IPR036388">
    <property type="entry name" value="WH-like_DNA-bd_sf"/>
</dbReference>
<evidence type="ECO:0000256" key="2">
    <source>
        <dbReference type="SAM" id="MobiDB-lite"/>
    </source>
</evidence>
<keyword evidence="5" id="KW-1185">Reference proteome</keyword>
<dbReference type="Gene3D" id="1.10.10.10">
    <property type="entry name" value="Winged helix-like DNA-binding domain superfamily/Winged helix DNA-binding domain"/>
    <property type="match status" value="1"/>
</dbReference>
<dbReference type="Proteomes" id="UP001148838">
    <property type="component" value="Unassembled WGS sequence"/>
</dbReference>
<gene>
    <name evidence="4" type="ORF">ANN_13572</name>
</gene>
<dbReference type="EMBL" id="JAJSOF020000009">
    <property type="protein sequence ID" value="KAJ4446872.1"/>
    <property type="molecule type" value="Genomic_DNA"/>
</dbReference>
<dbReference type="InterPro" id="IPR009057">
    <property type="entry name" value="Homeodomain-like_sf"/>
</dbReference>
<sequence length="76" mass="8845">MGRKSQELSAAWKDRIVSLFKQGFSYRKIGKLVKRSHATVQYIIKKFKTGSTDNARRQGRPRVISQRESHQLVREA</sequence>
<name>A0ABQ8TLI8_PERAM</name>
<reference evidence="4 5" key="1">
    <citation type="journal article" date="2022" name="Allergy">
        <title>Genome assembly and annotation of Periplaneta americana reveal a comprehensive cockroach allergen profile.</title>
        <authorList>
            <person name="Wang L."/>
            <person name="Xiong Q."/>
            <person name="Saelim N."/>
            <person name="Wang L."/>
            <person name="Nong W."/>
            <person name="Wan A.T."/>
            <person name="Shi M."/>
            <person name="Liu X."/>
            <person name="Cao Q."/>
            <person name="Hui J.H.L."/>
            <person name="Sookrung N."/>
            <person name="Leung T.F."/>
            <person name="Tungtrongchitr A."/>
            <person name="Tsui S.K.W."/>
        </authorList>
    </citation>
    <scope>NUCLEOTIDE SEQUENCE [LARGE SCALE GENOMIC DNA]</scope>
    <source>
        <strain evidence="4">PWHHKU_190912</strain>
    </source>
</reference>
<feature type="compositionally biased region" description="Basic and acidic residues" evidence="2">
    <location>
        <begin position="65"/>
        <end position="76"/>
    </location>
</feature>
<accession>A0ABQ8TLI8</accession>
<protein>
    <recommendedName>
        <fullName evidence="3">Sleeping Beauty transposase HTH domain-containing protein</fullName>
    </recommendedName>
</protein>
<comment type="caution">
    <text evidence="4">The sequence shown here is derived from an EMBL/GenBank/DDBJ whole genome shotgun (WGS) entry which is preliminary data.</text>
</comment>
<organism evidence="4 5">
    <name type="scientific">Periplaneta americana</name>
    <name type="common">American cockroach</name>
    <name type="synonym">Blatta americana</name>
    <dbReference type="NCBI Taxonomy" id="6978"/>
    <lineage>
        <taxon>Eukaryota</taxon>
        <taxon>Metazoa</taxon>
        <taxon>Ecdysozoa</taxon>
        <taxon>Arthropoda</taxon>
        <taxon>Hexapoda</taxon>
        <taxon>Insecta</taxon>
        <taxon>Pterygota</taxon>
        <taxon>Neoptera</taxon>
        <taxon>Polyneoptera</taxon>
        <taxon>Dictyoptera</taxon>
        <taxon>Blattodea</taxon>
        <taxon>Blattoidea</taxon>
        <taxon>Blattidae</taxon>
        <taxon>Blattinae</taxon>
        <taxon>Periplaneta</taxon>
    </lineage>
</organism>
<proteinExistence type="predicted"/>
<evidence type="ECO:0000313" key="4">
    <source>
        <dbReference type="EMBL" id="KAJ4446872.1"/>
    </source>
</evidence>
<evidence type="ECO:0000256" key="1">
    <source>
        <dbReference type="ARBA" id="ARBA00004123"/>
    </source>
</evidence>